<evidence type="ECO:0000313" key="3">
    <source>
        <dbReference type="EMBL" id="RXZ50380.1"/>
    </source>
</evidence>
<gene>
    <name evidence="3" type="ORF">ESP57_00720</name>
</gene>
<proteinExistence type="predicted"/>
<organism evidence="3 4">
    <name type="scientific">Agromyces fucosus</name>
    <dbReference type="NCBI Taxonomy" id="41985"/>
    <lineage>
        <taxon>Bacteria</taxon>
        <taxon>Bacillati</taxon>
        <taxon>Actinomycetota</taxon>
        <taxon>Actinomycetes</taxon>
        <taxon>Micrococcales</taxon>
        <taxon>Microbacteriaceae</taxon>
        <taxon>Agromyces</taxon>
    </lineage>
</organism>
<dbReference type="AlphaFoldDB" id="A0A4Q2JVC6"/>
<evidence type="ECO:0000256" key="2">
    <source>
        <dbReference type="SAM" id="Phobius"/>
    </source>
</evidence>
<keyword evidence="4" id="KW-1185">Reference proteome</keyword>
<feature type="transmembrane region" description="Helical" evidence="2">
    <location>
        <begin position="43"/>
        <end position="66"/>
    </location>
</feature>
<keyword evidence="2" id="KW-0812">Transmembrane</keyword>
<reference evidence="3 4" key="1">
    <citation type="submission" date="2019-01" db="EMBL/GenBank/DDBJ databases">
        <authorList>
            <person name="Li J."/>
        </authorList>
    </citation>
    <scope>NUCLEOTIDE SEQUENCE [LARGE SCALE GENOMIC DNA]</scope>
    <source>
        <strain evidence="3 4">CCUG 35506</strain>
    </source>
</reference>
<accession>A0A4Q2JVC6</accession>
<sequence length="68" mass="7502">MDVNGEEEIPRSREDPPYQAISPNLDKLSRSSVERGSVSRRRILRAVLILGGVLLALAIAVIWSMVLS</sequence>
<keyword evidence="2" id="KW-0472">Membrane</keyword>
<dbReference type="Proteomes" id="UP000292935">
    <property type="component" value="Unassembled WGS sequence"/>
</dbReference>
<protein>
    <submittedName>
        <fullName evidence="3">Uncharacterized protein</fullName>
    </submittedName>
</protein>
<evidence type="ECO:0000313" key="4">
    <source>
        <dbReference type="Proteomes" id="UP000292935"/>
    </source>
</evidence>
<evidence type="ECO:0000256" key="1">
    <source>
        <dbReference type="SAM" id="MobiDB-lite"/>
    </source>
</evidence>
<dbReference type="RefSeq" id="WP_115958185.1">
    <property type="nucleotide sequence ID" value="NZ_SDPO01000001.1"/>
</dbReference>
<dbReference type="EMBL" id="SDPO01000001">
    <property type="protein sequence ID" value="RXZ50380.1"/>
    <property type="molecule type" value="Genomic_DNA"/>
</dbReference>
<comment type="caution">
    <text evidence="3">The sequence shown here is derived from an EMBL/GenBank/DDBJ whole genome shotgun (WGS) entry which is preliminary data.</text>
</comment>
<feature type="region of interest" description="Disordered" evidence="1">
    <location>
        <begin position="1"/>
        <end position="24"/>
    </location>
</feature>
<name>A0A4Q2JVC6_9MICO</name>
<keyword evidence="2" id="KW-1133">Transmembrane helix</keyword>